<organism evidence="9 10">
    <name type="scientific">Elasticomyces elasticus</name>
    <dbReference type="NCBI Taxonomy" id="574655"/>
    <lineage>
        <taxon>Eukaryota</taxon>
        <taxon>Fungi</taxon>
        <taxon>Dikarya</taxon>
        <taxon>Ascomycota</taxon>
        <taxon>Pezizomycotina</taxon>
        <taxon>Dothideomycetes</taxon>
        <taxon>Dothideomycetidae</taxon>
        <taxon>Mycosphaerellales</taxon>
        <taxon>Teratosphaeriaceae</taxon>
        <taxon>Elasticomyces</taxon>
    </lineage>
</organism>
<evidence type="ECO:0000313" key="10">
    <source>
        <dbReference type="Proteomes" id="UP001310594"/>
    </source>
</evidence>
<evidence type="ECO:0000256" key="6">
    <source>
        <dbReference type="ARBA" id="ARBA00023136"/>
    </source>
</evidence>
<evidence type="ECO:0000256" key="3">
    <source>
        <dbReference type="ARBA" id="ARBA00011396"/>
    </source>
</evidence>
<feature type="region of interest" description="Disordered" evidence="7">
    <location>
        <begin position="1"/>
        <end position="137"/>
    </location>
</feature>
<dbReference type="InterPro" id="IPR019383">
    <property type="entry name" value="Golgin_A_7/ERF4"/>
</dbReference>
<keyword evidence="5" id="KW-0256">Endoplasmic reticulum</keyword>
<dbReference type="GO" id="GO:0005789">
    <property type="term" value="C:endoplasmic reticulum membrane"/>
    <property type="evidence" value="ECO:0007669"/>
    <property type="project" value="UniProtKB-SubCell"/>
</dbReference>
<dbReference type="EMBL" id="JAVRQU010000002">
    <property type="protein sequence ID" value="KAK5706810.1"/>
    <property type="molecule type" value="Genomic_DNA"/>
</dbReference>
<accession>A0AAN7ZW56</accession>
<dbReference type="GO" id="GO:0006612">
    <property type="term" value="P:protein targeting to membrane"/>
    <property type="evidence" value="ECO:0007669"/>
    <property type="project" value="TreeGrafter"/>
</dbReference>
<evidence type="ECO:0000256" key="1">
    <source>
        <dbReference type="ARBA" id="ARBA00004406"/>
    </source>
</evidence>
<evidence type="ECO:0000256" key="4">
    <source>
        <dbReference type="ARBA" id="ARBA00018463"/>
    </source>
</evidence>
<feature type="compositionally biased region" description="Basic residues" evidence="7">
    <location>
        <begin position="77"/>
        <end position="90"/>
    </location>
</feature>
<dbReference type="InterPro" id="IPR051371">
    <property type="entry name" value="Ras_palmitoyltransferase"/>
</dbReference>
<dbReference type="GO" id="GO:0031211">
    <property type="term" value="C:endoplasmic reticulum palmitoyltransferase complex"/>
    <property type="evidence" value="ECO:0007669"/>
    <property type="project" value="TreeGrafter"/>
</dbReference>
<feature type="compositionally biased region" description="Polar residues" evidence="7">
    <location>
        <begin position="1"/>
        <end position="11"/>
    </location>
</feature>
<evidence type="ECO:0000256" key="7">
    <source>
        <dbReference type="SAM" id="MobiDB-lite"/>
    </source>
</evidence>
<gene>
    <name evidence="9" type="ORF">LTR97_001802</name>
</gene>
<reference evidence="9" key="1">
    <citation type="submission" date="2023-08" db="EMBL/GenBank/DDBJ databases">
        <title>Black Yeasts Isolated from many extreme environments.</title>
        <authorList>
            <person name="Coleine C."/>
            <person name="Stajich J.E."/>
            <person name="Selbmann L."/>
        </authorList>
    </citation>
    <scope>NUCLEOTIDE SEQUENCE</scope>
    <source>
        <strain evidence="9">CCFEE 5810</strain>
    </source>
</reference>
<feature type="domain" description="Golgin subfamily A member 7/ERF4" evidence="8">
    <location>
        <begin position="166"/>
        <end position="283"/>
    </location>
</feature>
<dbReference type="PANTHER" id="PTHR13254">
    <property type="entry name" value="GOLGI AUTOANTIGEN, GOLGIN SUBFAMILY A, 7"/>
    <property type="match status" value="1"/>
</dbReference>
<sequence length="304" mass="33736">MKQKTHTTTMETLHKLAGVQDASDLQSSSTERPSNPQTVPPPPLSQPAPETDIEAQQNNGALSRRASRASLPLNRQPSHKSFRSAKHSRRNSTSSAVGAPEDYPPAPLLKETETQTAQSTGNPRQSHDTNVTTSTEDFAWGPSHPCFPHPNPHCAPNSQEYLSTRVIRVRRDWLASGDLYPQFANLYPEILDPLISDSEFRLLISTLNIKLKAALDPFTTRAWVDSLMGAATGYLWEDFGLTGAKKGLRGIERWLEEWNHRKREEGEDVRVVQGWETGFMSLDFVVPDPGIDGDTTVVGEQEEG</sequence>
<proteinExistence type="inferred from homology"/>
<keyword evidence="6" id="KW-0472">Membrane</keyword>
<evidence type="ECO:0000313" key="9">
    <source>
        <dbReference type="EMBL" id="KAK5706810.1"/>
    </source>
</evidence>
<dbReference type="AlphaFoldDB" id="A0AAN7ZW56"/>
<comment type="caution">
    <text evidence="9">The sequence shown here is derived from an EMBL/GenBank/DDBJ whole genome shotgun (WGS) entry which is preliminary data.</text>
</comment>
<comment type="subunit">
    <text evidence="3">Interacts with ERF2.</text>
</comment>
<protein>
    <recommendedName>
        <fullName evidence="4">Ras modification protein ERF4</fullName>
    </recommendedName>
</protein>
<evidence type="ECO:0000256" key="2">
    <source>
        <dbReference type="ARBA" id="ARBA00007732"/>
    </source>
</evidence>
<comment type="subcellular location">
    <subcellularLocation>
        <location evidence="1">Endoplasmic reticulum membrane</location>
        <topology evidence="1">Peripheral membrane protein</topology>
    </subcellularLocation>
</comment>
<comment type="similarity">
    <text evidence="2">Belongs to the ERF4 family.</text>
</comment>
<name>A0AAN7ZW56_9PEZI</name>
<evidence type="ECO:0000259" key="8">
    <source>
        <dbReference type="Pfam" id="PF10256"/>
    </source>
</evidence>
<feature type="compositionally biased region" description="Polar residues" evidence="7">
    <location>
        <begin position="23"/>
        <end position="32"/>
    </location>
</feature>
<evidence type="ECO:0000256" key="5">
    <source>
        <dbReference type="ARBA" id="ARBA00022824"/>
    </source>
</evidence>
<dbReference type="Proteomes" id="UP001310594">
    <property type="component" value="Unassembled WGS sequence"/>
</dbReference>
<feature type="compositionally biased region" description="Polar residues" evidence="7">
    <location>
        <begin position="114"/>
        <end position="136"/>
    </location>
</feature>
<dbReference type="PANTHER" id="PTHR13254:SF0">
    <property type="entry name" value="GOLGIN SUBFAMILY A MEMBER 7_ERF4 DOMAIN-CONTAINING PROTEIN"/>
    <property type="match status" value="1"/>
</dbReference>
<dbReference type="Pfam" id="PF10256">
    <property type="entry name" value="Erf4"/>
    <property type="match status" value="1"/>
</dbReference>